<dbReference type="RefSeq" id="WP_155092298.1">
    <property type="nucleotide sequence ID" value="NZ_WMJX01000016.1"/>
</dbReference>
<accession>A0A6I3LFL7</accession>
<dbReference type="InterPro" id="IPR058087">
    <property type="entry name" value="XAC2610_dom"/>
</dbReference>
<sequence length="311" mass="37090">MNIKGIQIFFVLFSCLVSFSMLGQKAVERRVITYEGKIGSYPIRLYMEYMESNSIYGHYTYKKYPNNEPIGISGTYHKGDLRMGEEVYSFESKKMINTGLFTAKDFQNFDVVSGIWTNMLTSKQLDFELIAVEKQPSVQYFYTLNTRESDDSDIQKHYYEFDAIKLYDSNRKFLQEVELPFSYCYKQEELNTILEDYNFDGYLDLVVYHRFPFQARRDYGLYLLIYNPVSKKFDYQPQYREEFGHYVRADHLKEVLVVETADGRGNESKYEYKVIDDNFYLVRYWSQTEFGDSEEISYEVRDGKSVEINRR</sequence>
<evidence type="ECO:0000313" key="1">
    <source>
        <dbReference type="EMBL" id="MTG98269.1"/>
    </source>
</evidence>
<dbReference type="OrthoDB" id="672290at2"/>
<dbReference type="EMBL" id="WMJX01000016">
    <property type="protein sequence ID" value="MTG98269.1"/>
    <property type="molecule type" value="Genomic_DNA"/>
</dbReference>
<dbReference type="PROSITE" id="PS51257">
    <property type="entry name" value="PROKAR_LIPOPROTEIN"/>
    <property type="match status" value="1"/>
</dbReference>
<proteinExistence type="predicted"/>
<dbReference type="NCBIfam" id="NF047539">
    <property type="entry name" value="XAC2610_fam"/>
    <property type="match status" value="1"/>
</dbReference>
<comment type="caution">
    <text evidence="1">The sequence shown here is derived from an EMBL/GenBank/DDBJ whole genome shotgun (WGS) entry which is preliminary data.</text>
</comment>
<keyword evidence="2" id="KW-1185">Reference proteome</keyword>
<dbReference type="AlphaFoldDB" id="A0A6I3LFL7"/>
<evidence type="ECO:0000313" key="2">
    <source>
        <dbReference type="Proteomes" id="UP000438760"/>
    </source>
</evidence>
<dbReference type="Proteomes" id="UP000438760">
    <property type="component" value="Unassembled WGS sequence"/>
</dbReference>
<gene>
    <name evidence="1" type="ORF">GJV76_09015</name>
</gene>
<protein>
    <submittedName>
        <fullName evidence="1">Uncharacterized protein</fullName>
    </submittedName>
</protein>
<organism evidence="1 2">
    <name type="scientific">Myroides albus</name>
    <dbReference type="NCBI Taxonomy" id="2562892"/>
    <lineage>
        <taxon>Bacteria</taxon>
        <taxon>Pseudomonadati</taxon>
        <taxon>Bacteroidota</taxon>
        <taxon>Flavobacteriia</taxon>
        <taxon>Flavobacteriales</taxon>
        <taxon>Flavobacteriaceae</taxon>
        <taxon>Myroides</taxon>
    </lineage>
</organism>
<reference evidence="1 2" key="1">
    <citation type="submission" date="2019-11" db="EMBL/GenBank/DDBJ databases">
        <title>Genome of Strain BIT-d1.</title>
        <authorList>
            <person name="Yang Y."/>
        </authorList>
    </citation>
    <scope>NUCLEOTIDE SEQUENCE [LARGE SCALE GENOMIC DNA]</scope>
    <source>
        <strain evidence="1 2">BIT-d1</strain>
    </source>
</reference>
<name>A0A6I3LFL7_9FLAO</name>